<dbReference type="InterPro" id="IPR000795">
    <property type="entry name" value="T_Tr_GTP-bd_dom"/>
</dbReference>
<name>A0A8J6AY87_9EUKA</name>
<dbReference type="GO" id="GO:0003746">
    <property type="term" value="F:translation elongation factor activity"/>
    <property type="evidence" value="ECO:0007669"/>
    <property type="project" value="UniProtKB-KW"/>
</dbReference>
<dbReference type="InterPro" id="IPR005225">
    <property type="entry name" value="Small_GTP-bd"/>
</dbReference>
<dbReference type="GO" id="GO:0042256">
    <property type="term" value="P:cytosolic ribosome assembly"/>
    <property type="evidence" value="ECO:0007669"/>
    <property type="project" value="TreeGrafter"/>
</dbReference>
<evidence type="ECO:0000256" key="1">
    <source>
        <dbReference type="ARBA" id="ARBA00022741"/>
    </source>
</evidence>
<dbReference type="FunFam" id="3.40.50.300:FF:000058">
    <property type="entry name" value="Translation elongation factor 2"/>
    <property type="match status" value="1"/>
</dbReference>
<dbReference type="Gene3D" id="3.40.50.300">
    <property type="entry name" value="P-loop containing nucleotide triphosphate hydrolases"/>
    <property type="match status" value="1"/>
</dbReference>
<dbReference type="InterPro" id="IPR027417">
    <property type="entry name" value="P-loop_NTPase"/>
</dbReference>
<dbReference type="Proteomes" id="UP000717585">
    <property type="component" value="Unassembled WGS sequence"/>
</dbReference>
<dbReference type="GO" id="GO:0003924">
    <property type="term" value="F:GTPase activity"/>
    <property type="evidence" value="ECO:0007669"/>
    <property type="project" value="InterPro"/>
</dbReference>
<dbReference type="SUPFAM" id="SSF54211">
    <property type="entry name" value="Ribosomal protein S5 domain 2-like"/>
    <property type="match status" value="1"/>
</dbReference>
<reference evidence="4" key="1">
    <citation type="submission" date="2021-05" db="EMBL/GenBank/DDBJ databases">
        <title>A free-living protist that lacks canonical eukaryotic 1 DNA replication and segregation systems.</title>
        <authorList>
            <person name="Salas-Leiva D.E."/>
            <person name="Tromer E.C."/>
            <person name="Curtis B.A."/>
            <person name="Jerlstrom-Hultqvist J."/>
            <person name="Kolisko M."/>
            <person name="Yi Z."/>
            <person name="Salas-Leiva J.S."/>
            <person name="Gallot-Lavallee L."/>
            <person name="Kops G.J.P.L."/>
            <person name="Archibald J.M."/>
            <person name="Simpson A.G.B."/>
            <person name="Roger A.J."/>
        </authorList>
    </citation>
    <scope>NUCLEOTIDE SEQUENCE</scope>
    <source>
        <strain evidence="4">BICM</strain>
    </source>
</reference>
<dbReference type="PROSITE" id="PS51722">
    <property type="entry name" value="G_TR_2"/>
    <property type="match status" value="1"/>
</dbReference>
<organism evidence="4 5">
    <name type="scientific">Carpediemonas membranifera</name>
    <dbReference type="NCBI Taxonomy" id="201153"/>
    <lineage>
        <taxon>Eukaryota</taxon>
        <taxon>Metamonada</taxon>
        <taxon>Carpediemonas-like organisms</taxon>
        <taxon>Carpediemonas</taxon>
    </lineage>
</organism>
<gene>
    <name evidence="4" type="ORF">J8273_4039</name>
</gene>
<feature type="domain" description="Tr-type G" evidence="3">
    <location>
        <begin position="16"/>
        <end position="236"/>
    </location>
</feature>
<dbReference type="CDD" id="cd04096">
    <property type="entry name" value="eEF2_snRNP_like_C"/>
    <property type="match status" value="1"/>
</dbReference>
<dbReference type="SUPFAM" id="SSF52540">
    <property type="entry name" value="P-loop containing nucleoside triphosphate hydrolases"/>
    <property type="match status" value="1"/>
</dbReference>
<keyword evidence="4" id="KW-0251">Elongation factor</keyword>
<dbReference type="GO" id="GO:1990904">
    <property type="term" value="C:ribonucleoprotein complex"/>
    <property type="evidence" value="ECO:0007669"/>
    <property type="project" value="TreeGrafter"/>
</dbReference>
<protein>
    <submittedName>
        <fullName evidence="4">Elongation factor G C-terminus</fullName>
    </submittedName>
</protein>
<dbReference type="Pfam" id="PF00009">
    <property type="entry name" value="GTP_EFTU"/>
    <property type="match status" value="1"/>
</dbReference>
<dbReference type="GO" id="GO:0043022">
    <property type="term" value="F:ribosome binding"/>
    <property type="evidence" value="ECO:0007669"/>
    <property type="project" value="TreeGrafter"/>
</dbReference>
<dbReference type="PRINTS" id="PR00315">
    <property type="entry name" value="ELONGATNFCT"/>
</dbReference>
<evidence type="ECO:0000313" key="4">
    <source>
        <dbReference type="EMBL" id="KAG9394395.1"/>
    </source>
</evidence>
<accession>A0A8J6AY87</accession>
<dbReference type="Pfam" id="PF14492">
    <property type="entry name" value="EFG_III"/>
    <property type="match status" value="1"/>
</dbReference>
<dbReference type="Gene3D" id="3.30.230.10">
    <property type="match status" value="1"/>
</dbReference>
<keyword evidence="2" id="KW-0342">GTP-binding</keyword>
<dbReference type="InterPro" id="IPR020568">
    <property type="entry name" value="Ribosomal_Su5_D2-typ_SF"/>
</dbReference>
<keyword evidence="1" id="KW-0547">Nucleotide-binding</keyword>
<dbReference type="CDD" id="cd01885">
    <property type="entry name" value="EF2"/>
    <property type="match status" value="1"/>
</dbReference>
<dbReference type="SUPFAM" id="SSF54980">
    <property type="entry name" value="EF-G C-terminal domain-like"/>
    <property type="match status" value="2"/>
</dbReference>
<evidence type="ECO:0000256" key="2">
    <source>
        <dbReference type="ARBA" id="ARBA00023134"/>
    </source>
</evidence>
<dbReference type="Gene3D" id="2.40.30.10">
    <property type="entry name" value="Translation factors"/>
    <property type="match status" value="1"/>
</dbReference>
<dbReference type="InterPro" id="IPR041095">
    <property type="entry name" value="EFG_II"/>
</dbReference>
<dbReference type="PANTHER" id="PTHR42908">
    <property type="entry name" value="TRANSLATION ELONGATION FACTOR-RELATED"/>
    <property type="match status" value="1"/>
</dbReference>
<evidence type="ECO:0000259" key="3">
    <source>
        <dbReference type="PROSITE" id="PS51722"/>
    </source>
</evidence>
<dbReference type="FunFam" id="3.30.70.870:FF:000002">
    <property type="entry name" value="Translation elongation factor 2"/>
    <property type="match status" value="1"/>
</dbReference>
<dbReference type="GO" id="GO:0005829">
    <property type="term" value="C:cytosol"/>
    <property type="evidence" value="ECO:0007669"/>
    <property type="project" value="TreeGrafter"/>
</dbReference>
<dbReference type="NCBIfam" id="TIGR00231">
    <property type="entry name" value="small_GTP"/>
    <property type="match status" value="1"/>
</dbReference>
<dbReference type="Pfam" id="PF00679">
    <property type="entry name" value="EFG_C"/>
    <property type="match status" value="1"/>
</dbReference>
<dbReference type="InterPro" id="IPR053905">
    <property type="entry name" value="EF-G-like_DII"/>
</dbReference>
<dbReference type="PANTHER" id="PTHR42908:SF3">
    <property type="entry name" value="ELONGATION FACTOR-LIKE GTPASE 1"/>
    <property type="match status" value="1"/>
</dbReference>
<dbReference type="InterPro" id="IPR000640">
    <property type="entry name" value="EFG_V-like"/>
</dbReference>
<dbReference type="InterPro" id="IPR009000">
    <property type="entry name" value="Transl_B-barrel_sf"/>
</dbReference>
<dbReference type="Pfam" id="PF22042">
    <property type="entry name" value="EF-G_D2"/>
    <property type="match status" value="1"/>
</dbReference>
<evidence type="ECO:0000313" key="5">
    <source>
        <dbReference type="Proteomes" id="UP000717585"/>
    </source>
</evidence>
<proteinExistence type="predicted"/>
<sequence>MLKQVPVRFGQQKKPDDIRNICIIAHVDHGKSTLTDSLISANGLMSAGMAGELRYMDNRPDEQDRGITMKSSGISLFYHKRTPGSDDAQTFMFNVVDSPGHVDFSSEVSAAIRVADGALVVVDAVEGLCVQTEAVLRQAVNEKLALTLFINKIDRLITELDMGPDEIQLQLRKVVQSVNAYLVPLIRAHPDDTVEANDVFDPEKGNVLFGSAIHGWAFSIPSMAEMWARRMGFSAAVLQKVLWGDYSFNKQKKVVKKPGAKTLFEALVLGPIFEIYDSIKSGDTDQIIKITTRLGVKVGSKEFGSAGLTKRVMSRFLPLAMTVFPTLLETVPAANQLSPDRIEHLLGSENVGPDDTGLGYHFARCDPEDPTVVAYAAKLFVHGRDIDLGESVLDRIRKFELRESADYAGDKASADSSERHMAFVRVFSGTLRVGQTLFSTGHHLPEPTEVRVGGLFAMMGKDVVPVQAVPAGLVCGVTGISHAVFKAATLASSPVAPLTPPPVMSFPVIRVAIEPAQAGDAAEVKDVLEKLQRADPTVQVKFEPSGEMVIVASGEVHLGQCLDDVRRAMGMKAVLASDPIVQFRESLAAEATYQEAVLEHESVSFRIQLGPLDSTAIQTLEKFKARRDALDAPSVFHAGTGTTNPLPDYQGKPVIAVGPQGCGTCVLTSDVPAPAGLVKGFLAATYQGPVCQESMHGVHVHLASFSCDDEEAMTGALVGAFGQAIRRAFMDHRDQGTIRLMEPIYECGVVTSQTHLGGVHTVLAKRRAVVEFEDMLPGTMDFTVRAALPVAESFGFTTELRTRTSGAAMPQLMYRGYKVLDEDPYKKATEDELEEWGEEGFEGLVNTARRYVNSTRRRKGLFVEEVLVEDATKQRTIARKK</sequence>
<dbReference type="SMART" id="SM00838">
    <property type="entry name" value="EFG_C"/>
    <property type="match status" value="1"/>
</dbReference>
<keyword evidence="4" id="KW-0648">Protein biosynthesis</keyword>
<dbReference type="InterPro" id="IPR014721">
    <property type="entry name" value="Ribsml_uS5_D2-typ_fold_subgr"/>
</dbReference>
<dbReference type="Gene3D" id="3.30.70.240">
    <property type="match status" value="1"/>
</dbReference>
<dbReference type="AlphaFoldDB" id="A0A8J6AY87"/>
<dbReference type="Gene3D" id="3.30.70.870">
    <property type="entry name" value="Elongation Factor G (Translational Gtpase), domain 3"/>
    <property type="match status" value="1"/>
</dbReference>
<dbReference type="EMBL" id="JAHDYR010000015">
    <property type="protein sequence ID" value="KAG9394395.1"/>
    <property type="molecule type" value="Genomic_DNA"/>
</dbReference>
<dbReference type="GO" id="GO:0005525">
    <property type="term" value="F:GTP binding"/>
    <property type="evidence" value="ECO:0007669"/>
    <property type="project" value="UniProtKB-KW"/>
</dbReference>
<dbReference type="SUPFAM" id="SSF50447">
    <property type="entry name" value="Translation proteins"/>
    <property type="match status" value="1"/>
</dbReference>
<comment type="caution">
    <text evidence="4">The sequence shown here is derived from an EMBL/GenBank/DDBJ whole genome shotgun (WGS) entry which is preliminary data.</text>
</comment>
<dbReference type="InterPro" id="IPR035647">
    <property type="entry name" value="EFG_III/V"/>
</dbReference>
<dbReference type="OrthoDB" id="364892at2759"/>
<keyword evidence="5" id="KW-1185">Reference proteome</keyword>